<dbReference type="AlphaFoldDB" id="A0A7S4E969"/>
<organism evidence="3">
    <name type="scientific">Pelagomonas calceolata</name>
    <dbReference type="NCBI Taxonomy" id="35677"/>
    <lineage>
        <taxon>Eukaryota</taxon>
        <taxon>Sar</taxon>
        <taxon>Stramenopiles</taxon>
        <taxon>Ochrophyta</taxon>
        <taxon>Pelagophyceae</taxon>
        <taxon>Pelagomonadales</taxon>
        <taxon>Pelagomonadaceae</taxon>
        <taxon>Pelagomonas</taxon>
    </lineage>
</organism>
<dbReference type="Proteomes" id="UP000789595">
    <property type="component" value="Unassembled WGS sequence"/>
</dbReference>
<keyword evidence="5" id="KW-1185">Reference proteome</keyword>
<feature type="region of interest" description="Disordered" evidence="1">
    <location>
        <begin position="770"/>
        <end position="796"/>
    </location>
</feature>
<dbReference type="EMBL" id="HBIW01015688">
    <property type="protein sequence ID" value="CAE0698089.1"/>
    <property type="molecule type" value="Transcribed_RNA"/>
</dbReference>
<evidence type="ECO:0000256" key="1">
    <source>
        <dbReference type="SAM" id="MobiDB-lite"/>
    </source>
</evidence>
<gene>
    <name evidence="3" type="ORF">PCAL00307_LOCUS13525</name>
    <name evidence="4" type="ORF">PECAL_1P30740</name>
</gene>
<feature type="region of interest" description="Disordered" evidence="1">
    <location>
        <begin position="463"/>
        <end position="482"/>
    </location>
</feature>
<dbReference type="GO" id="GO:0043565">
    <property type="term" value="F:sequence-specific DNA binding"/>
    <property type="evidence" value="ECO:0007669"/>
    <property type="project" value="InterPro"/>
</dbReference>
<accession>A0A7S4E969</accession>
<proteinExistence type="predicted"/>
<feature type="domain" description="HTH araC/xylS-type" evidence="2">
    <location>
        <begin position="717"/>
        <end position="742"/>
    </location>
</feature>
<reference evidence="3" key="1">
    <citation type="submission" date="2021-01" db="EMBL/GenBank/DDBJ databases">
        <authorList>
            <person name="Corre E."/>
            <person name="Pelletier E."/>
            <person name="Niang G."/>
            <person name="Scheremetjew M."/>
            <person name="Finn R."/>
            <person name="Kale V."/>
            <person name="Holt S."/>
            <person name="Cochrane G."/>
            <person name="Meng A."/>
            <person name="Brown T."/>
            <person name="Cohen L."/>
        </authorList>
    </citation>
    <scope>NUCLEOTIDE SEQUENCE</scope>
    <source>
        <strain evidence="3">CCMP1756</strain>
    </source>
</reference>
<protein>
    <recommendedName>
        <fullName evidence="2">HTH araC/xylS-type domain-containing protein</fullName>
    </recommendedName>
</protein>
<sequence>MEDIIEPLTALKLRPKKLARLSGEQCALLRALASPAPHSNARTWKRAVQTAPKCDDATLSAALRRYDLDGYGLVRPGVFDLALDACGINLDKDEKRRFFESLDYARCNRCDAEVLVALCAHWRRSPLQEERTPLAEINATYDHEAQCFLADARAFKKRLADACERLDVSGLGALHGDAFSLACRDAGLAAPSKDVLKRVAPPRDDGRHDYRLLLDLDGADAERLEHHAPGAGVWREAEEVWPEARAFYVDASADGLGAALARAGLPLGSDDVLGLWRAAGRRGDCSLASLDRFFRLPPTKEKPPKVPTCVREEAPFACGGDPRNLWQPRRPPSRTSGVWRADEETEGAFDGWNHLEMVEKRPASKGDFAVCPPSPKRKSETHFLEGKVVPPFWTADAPPPPPPHGCGDHTTKRHIHRGVREPSRKPFFGGPTVEGAGSDRMEEGLGERTPELARRMRQAAQNDEKLASTARSQFRTGPSSLSRGEISGLAQHLGCVPFTAADVDRVERWLASGIVHSNVVYDVDGRVLQERDDSLRALLGLERQGHLEEAAACRERAARLRGRRGFSAISASARRACYRVLRASDAVSRKCEAADAEGFGYCGTRALDAALRADALVSDAKDREDICDWCAVEGKVDYAALYETLSRVLAEDRRLRKDLDVPKKTSNRLTQDSLAVKYDAAHTPLLPGWVGSDGQPPNKGRRMVDVDISNRAGAVGGFSSDGSFAIAQKRHFGSDPKRYHRHFDDGDEFGDGLVPQEHARHYREGVVRARRPPSLSQRSGVSRRWRMSAPRHRRDASRILSTQAGGESLRHFHRYHGDGDDLGPSLVPNEEHSLVDEVGRAGQRNQTHYHRHYYDGDQLHMRWETATPEKRIRPMVDALPADPSLIARAAGAEEFRGDDLDAREKRLEARKSGRRSPVDVRNSVRDKLKNSVAFSGNAQTAAVRLRHAFKRHARRGVSAGGGALLLLGARGMVGSGAGAVAAPTDVGQVLRELGVELDESELEALLGEVQGNAVPVEAVVRDVARCVAGVC</sequence>
<dbReference type="GO" id="GO:0003700">
    <property type="term" value="F:DNA-binding transcription factor activity"/>
    <property type="evidence" value="ECO:0007669"/>
    <property type="project" value="InterPro"/>
</dbReference>
<feature type="region of interest" description="Disordered" evidence="1">
    <location>
        <begin position="421"/>
        <end position="444"/>
    </location>
</feature>
<dbReference type="EMBL" id="CAKKNE010000001">
    <property type="protein sequence ID" value="CAH0366575.1"/>
    <property type="molecule type" value="Genomic_DNA"/>
</dbReference>
<evidence type="ECO:0000259" key="2">
    <source>
        <dbReference type="PROSITE" id="PS01124"/>
    </source>
</evidence>
<evidence type="ECO:0000313" key="4">
    <source>
        <dbReference type="EMBL" id="CAH0366575.1"/>
    </source>
</evidence>
<feature type="compositionally biased region" description="Basic residues" evidence="1">
    <location>
        <begin position="781"/>
        <end position="795"/>
    </location>
</feature>
<reference evidence="4" key="2">
    <citation type="submission" date="2021-11" db="EMBL/GenBank/DDBJ databases">
        <authorList>
            <consortium name="Genoscope - CEA"/>
            <person name="William W."/>
        </authorList>
    </citation>
    <scope>NUCLEOTIDE SEQUENCE</scope>
</reference>
<feature type="compositionally biased region" description="Polar residues" evidence="1">
    <location>
        <begin position="469"/>
        <end position="482"/>
    </location>
</feature>
<dbReference type="InterPro" id="IPR018060">
    <property type="entry name" value="HTH_AraC"/>
</dbReference>
<evidence type="ECO:0000313" key="3">
    <source>
        <dbReference type="EMBL" id="CAE0698089.1"/>
    </source>
</evidence>
<name>A0A7S4E969_9STRA</name>
<dbReference type="PROSITE" id="PS01124">
    <property type="entry name" value="HTH_ARAC_FAMILY_2"/>
    <property type="match status" value="1"/>
</dbReference>
<evidence type="ECO:0000313" key="5">
    <source>
        <dbReference type="Proteomes" id="UP000789595"/>
    </source>
</evidence>